<evidence type="ECO:0000256" key="1">
    <source>
        <dbReference type="PIRSR" id="PIRSR006661-1"/>
    </source>
</evidence>
<dbReference type="STRING" id="1121256.SAMN02746089_00101"/>
<dbReference type="EMBL" id="FQVH01000001">
    <property type="protein sequence ID" value="SHE34529.1"/>
    <property type="molecule type" value="Genomic_DNA"/>
</dbReference>
<reference evidence="3 4" key="1">
    <citation type="submission" date="2016-11" db="EMBL/GenBank/DDBJ databases">
        <authorList>
            <person name="Jaros S."/>
            <person name="Januszkiewicz K."/>
            <person name="Wedrychowicz H."/>
        </authorList>
    </citation>
    <scope>NUCLEOTIDE SEQUENCE [LARGE SCALE GENOMIC DNA]</scope>
    <source>
        <strain evidence="3 4">DSM 17918</strain>
    </source>
</reference>
<feature type="active site" description="Nucleophile and sulfur donor" evidence="1">
    <location>
        <position position="175"/>
    </location>
</feature>
<feature type="domain" description="tRNA(Ile)-lysidine/2-thiocytidine synthase N-terminal" evidence="2">
    <location>
        <begin position="20"/>
        <end position="126"/>
    </location>
</feature>
<dbReference type="Proteomes" id="UP000184088">
    <property type="component" value="Unassembled WGS sequence"/>
</dbReference>
<organism evidence="3 4">
    <name type="scientific">Caldanaerobius fijiensis DSM 17918</name>
    <dbReference type="NCBI Taxonomy" id="1121256"/>
    <lineage>
        <taxon>Bacteria</taxon>
        <taxon>Bacillati</taxon>
        <taxon>Bacillota</taxon>
        <taxon>Clostridia</taxon>
        <taxon>Thermoanaerobacterales</taxon>
        <taxon>Thermoanaerobacteraceae</taxon>
        <taxon>Caldanaerobius</taxon>
    </lineage>
</organism>
<evidence type="ECO:0000313" key="3">
    <source>
        <dbReference type="EMBL" id="SHE34529.1"/>
    </source>
</evidence>
<gene>
    <name evidence="3" type="ORF">SAMN02746089_00101</name>
</gene>
<protein>
    <recommendedName>
        <fullName evidence="2">tRNA(Ile)-lysidine/2-thiocytidine synthase N-terminal domain-containing protein</fullName>
    </recommendedName>
</protein>
<dbReference type="InterPro" id="IPR011063">
    <property type="entry name" value="TilS/TtcA_N"/>
</dbReference>
<proteinExistence type="predicted"/>
<dbReference type="SUPFAM" id="SSF52402">
    <property type="entry name" value="Adenine nucleotide alpha hydrolases-like"/>
    <property type="match status" value="1"/>
</dbReference>
<dbReference type="AlphaFoldDB" id="A0A1M4SQR5"/>
<dbReference type="GO" id="GO:0016783">
    <property type="term" value="F:sulfurtransferase activity"/>
    <property type="evidence" value="ECO:0007669"/>
    <property type="project" value="InterPro"/>
</dbReference>
<dbReference type="CDD" id="cd01990">
    <property type="entry name" value="LarE-like"/>
    <property type="match status" value="1"/>
</dbReference>
<dbReference type="InterPro" id="IPR005232">
    <property type="entry name" value="LarE"/>
</dbReference>
<name>A0A1M4SQR5_9THEO</name>
<keyword evidence="4" id="KW-1185">Reference proteome</keyword>
<sequence>MSAIEKEEILKKRLKEMGSVAIAFSGGVDSTYLLRVAHDVLGDKAIAVTAVSPTYPEREFHEATAYTQSIGVRHIIVHSNELDNPEFVQNPVNKCYICKKIRFSKLIEIAKENGANYVLDGSNVDDAGDFRPGMKAAEELGVISPLKDVGMTKKDIRELSKAYGLPTWDKPSYACLATRVPYGEDITEKKLSMIEQAEEFLMRLGYKTLRVRHHQGDIARIEVPEENIKDFMNDELRKKVVDELSKIGYKYIAIDLSGYRSGNMNKGIKEAILS</sequence>
<accession>A0A1M4SQR5</accession>
<dbReference type="NCBIfam" id="TIGR00268">
    <property type="entry name" value="ATP-dependent sacrificial sulfur transferase LarE"/>
    <property type="match status" value="1"/>
</dbReference>
<evidence type="ECO:0000313" key="4">
    <source>
        <dbReference type="Proteomes" id="UP000184088"/>
    </source>
</evidence>
<dbReference type="RefSeq" id="WP_073341130.1">
    <property type="nucleotide sequence ID" value="NZ_FQVH01000001.1"/>
</dbReference>
<dbReference type="PANTHER" id="PTHR43169">
    <property type="entry name" value="EXSB FAMILY PROTEIN"/>
    <property type="match status" value="1"/>
</dbReference>
<dbReference type="PANTHER" id="PTHR43169:SF2">
    <property type="entry name" value="NAD_GMP SYNTHASE DOMAIN-CONTAINING PROTEIN"/>
    <property type="match status" value="1"/>
</dbReference>
<dbReference type="OrthoDB" id="9776919at2"/>
<dbReference type="PIRSF" id="PIRSF006661">
    <property type="entry name" value="PP-lp_UCP006661"/>
    <property type="match status" value="1"/>
</dbReference>
<dbReference type="Pfam" id="PF01171">
    <property type="entry name" value="ATP_bind_3"/>
    <property type="match status" value="1"/>
</dbReference>
<dbReference type="InterPro" id="IPR014729">
    <property type="entry name" value="Rossmann-like_a/b/a_fold"/>
</dbReference>
<dbReference type="Gene3D" id="3.40.50.620">
    <property type="entry name" value="HUPs"/>
    <property type="match status" value="1"/>
</dbReference>
<evidence type="ECO:0000259" key="2">
    <source>
        <dbReference type="Pfam" id="PF01171"/>
    </source>
</evidence>
<dbReference type="InterPro" id="IPR052188">
    <property type="entry name" value="Ni-pincer_cofactor_biosynth"/>
</dbReference>